<dbReference type="AlphaFoldDB" id="A0A176W898"/>
<dbReference type="EMBL" id="LVLJ01001482">
    <property type="protein sequence ID" value="OAE29229.1"/>
    <property type="molecule type" value="Genomic_DNA"/>
</dbReference>
<sequence length="135" mass="14942">MNRVGQLRMALPSLVSYPHAYRDGGLGLLWETTVHQLVEPNADERERVMRYMTGLAEQCRLRVDLVIATPLVSSLSIETVLAMAGGDRQDICQPWNSWDEMRGLARVAAHAVGDDSHVEVATKKSTENPSLQDVA</sequence>
<evidence type="ECO:0000313" key="2">
    <source>
        <dbReference type="Proteomes" id="UP000077202"/>
    </source>
</evidence>
<organism evidence="1 2">
    <name type="scientific">Marchantia polymorpha subsp. ruderalis</name>
    <dbReference type="NCBI Taxonomy" id="1480154"/>
    <lineage>
        <taxon>Eukaryota</taxon>
        <taxon>Viridiplantae</taxon>
        <taxon>Streptophyta</taxon>
        <taxon>Embryophyta</taxon>
        <taxon>Marchantiophyta</taxon>
        <taxon>Marchantiopsida</taxon>
        <taxon>Marchantiidae</taxon>
        <taxon>Marchantiales</taxon>
        <taxon>Marchantiaceae</taxon>
        <taxon>Marchantia</taxon>
    </lineage>
</organism>
<accession>A0A176W898</accession>
<proteinExistence type="predicted"/>
<name>A0A176W898_MARPO</name>
<dbReference type="Proteomes" id="UP000077202">
    <property type="component" value="Unassembled WGS sequence"/>
</dbReference>
<protein>
    <submittedName>
        <fullName evidence="1">Uncharacterized protein</fullName>
    </submittedName>
</protein>
<reference evidence="1" key="1">
    <citation type="submission" date="2016-03" db="EMBL/GenBank/DDBJ databases">
        <title>Mechanisms controlling the formation of the plant cell surface in tip-growing cells are functionally conserved among land plants.</title>
        <authorList>
            <person name="Honkanen S."/>
            <person name="Jones V.A."/>
            <person name="Morieri G."/>
            <person name="Champion C."/>
            <person name="Hetherington A.J."/>
            <person name="Kelly S."/>
            <person name="Saint-Marcoux D."/>
            <person name="Proust H."/>
            <person name="Prescott H."/>
            <person name="Dolan L."/>
        </authorList>
    </citation>
    <scope>NUCLEOTIDE SEQUENCE [LARGE SCALE GENOMIC DNA]</scope>
    <source>
        <tissue evidence="1">Whole gametophyte</tissue>
    </source>
</reference>
<evidence type="ECO:0000313" key="1">
    <source>
        <dbReference type="EMBL" id="OAE29229.1"/>
    </source>
</evidence>
<gene>
    <name evidence="1" type="ORF">AXG93_1614s1010</name>
</gene>
<keyword evidence="2" id="KW-1185">Reference proteome</keyword>
<comment type="caution">
    <text evidence="1">The sequence shown here is derived from an EMBL/GenBank/DDBJ whole genome shotgun (WGS) entry which is preliminary data.</text>
</comment>